<dbReference type="CDD" id="cd23767">
    <property type="entry name" value="IQCD"/>
    <property type="match status" value="1"/>
</dbReference>
<accession>A0A1R2ASS2</accession>
<comment type="caution">
    <text evidence="1">The sequence shown here is derived from an EMBL/GenBank/DDBJ whole genome shotgun (WGS) entry which is preliminary data.</text>
</comment>
<reference evidence="1 2" key="1">
    <citation type="submission" date="2016-11" db="EMBL/GenBank/DDBJ databases">
        <title>The macronuclear genome of Stentor coeruleus: a giant cell with tiny introns.</title>
        <authorList>
            <person name="Slabodnick M."/>
            <person name="Ruby J.G."/>
            <person name="Reiff S.B."/>
            <person name="Swart E.C."/>
            <person name="Gosai S."/>
            <person name="Prabakaran S."/>
            <person name="Witkowska E."/>
            <person name="Larue G.E."/>
            <person name="Fisher S."/>
            <person name="Freeman R.M."/>
            <person name="Gunawardena J."/>
            <person name="Chu W."/>
            <person name="Stover N.A."/>
            <person name="Gregory B.D."/>
            <person name="Nowacki M."/>
            <person name="Derisi J."/>
            <person name="Roy S.W."/>
            <person name="Marshall W.F."/>
            <person name="Sood P."/>
        </authorList>
    </citation>
    <scope>NUCLEOTIDE SEQUENCE [LARGE SCALE GENOMIC DNA]</scope>
    <source>
        <strain evidence="1">WM001</strain>
    </source>
</reference>
<dbReference type="OrthoDB" id="293010at2759"/>
<dbReference type="Gene3D" id="1.25.40.10">
    <property type="entry name" value="Tetratricopeptide repeat domain"/>
    <property type="match status" value="1"/>
</dbReference>
<dbReference type="EMBL" id="MPUH01001478">
    <property type="protein sequence ID" value="OMJ67546.1"/>
    <property type="molecule type" value="Genomic_DNA"/>
</dbReference>
<gene>
    <name evidence="1" type="ORF">SteCoe_35263</name>
</gene>
<sequence>MLQVKQVLNHAFYLKEHSTISEYVQYLESSYTKLKASKEDIWEIAKLIAEHSIANAKTYEKNKILPAYFTELNRAWKVLHPINPKWKDKVEWQVLRFTVFSHLADYYRRIKDLQNEAEMWGKVLKLEEILPKQLINKNRKQITELSYAIVLTKLGDFVKAEIYAKRAVQALERELKINKTVKIEENTCPSKDPKDIARFKLKMQSLCLAYHHLATIKRHLGHHMKALELYELSKAAGKKFVKDKKLLKIINLDAEKAQSKPSPLFSSNRGKNMMETEKIVPKWKKLDDKELLAEIFGKNEQKKRMKNVKSMSSASVLKSSLFESLQSVSMNIMESSFNSGASMGNLHPRISQGQRRTAEKSQTKKLEPIDQEAYNKLRVSSDITYLRKLEIKAAITIQKYFKGYLARKKAKNLIKEYVINIMPRDNDSGSSDSWRNAPKISVKPHEDFGDVVTKATKLMKKASGVWSDINIEDNQDILKELEEEYHEDSDPEIIIPMKTQKFDPARRLKPTLFDFLSLTQPELYISQNIGYKIYTWRIGLANIRVKSGIIYYKFQICGDFDRFTDILYYSRSIVFNTIKPDYRFLSPFEFQTIWPVIETELMKGYLTQDEYEAINFTDEASIETIKDIVKYTLLRCILVDKLNGIKLNFGVYDNIQSFSPSVLPNENNLQICSIPIIDYKKDFSQNKYLSHKGGVAKSMIEHAVHEKTHFEASKDYFSRIEQRSYGCILDKGMVFIEDCYLMLKLEVSSSIPAETHYKSSLALELISMKSNWNDVFIMSWEALYKFFQQFSFTFDIFYTFCTKKLQSQARDLLFNNFSEYFYIKNSKIAMKSSVSEDFVDEQNIFITSNAHKEECHEEWDANYDNFSLVSHAEEVQNMVYGIIPCMALKGESDFLHLKFTGINRCMLIQGKVRMSNENLFTLVTDYYKVNRIVKVFEMGEIVKSILENEVSIKKGYCGKTLSFDIYATQKVHSGIRIIDNARYYVSLNVKKNIVICLYNVAGSWDVETCFTKQDLKTYFPELAPAEDTAVYYERSFFNPLLENFILARGLFGAFSCWKLQQASESAALSSRSISSFQFTALKSYKQQDIITIKPLFERKISKVLKENPSCLMEAVYQEQIILQRSRLICGLFALVTVTKMILLEEWRISLHFFQNSREFVCKLYDSDMFGLEENAFDKYYKENKHVVNKAKAESKLWEIILAECTFEHHYSLDFVFRFDNITAPMRELLYANHIKYSTHLYYEVFMKSSVPFNNKFQAITNIKDAEFVVLTLRTYNFSRKLWEKCSFKLKECILVLLNSGVVDENILLSTYINYAQLKLFAGILCRIVKMSSKENTVPTKLYPLLEFSEPEEDELFEEGNNSAHSVSSIFEQDILLFQCVFMVKPAIIISVHYNEIADEFVFKVYKPDGGNLYRIPLSKKQVFRKIPFSRTLLKEKAYLVLGKKIYAELRDRILKVIRK</sequence>
<dbReference type="Proteomes" id="UP000187209">
    <property type="component" value="Unassembled WGS sequence"/>
</dbReference>
<dbReference type="Pfam" id="PF00612">
    <property type="entry name" value="IQ"/>
    <property type="match status" value="1"/>
</dbReference>
<evidence type="ECO:0000313" key="1">
    <source>
        <dbReference type="EMBL" id="OMJ67546.1"/>
    </source>
</evidence>
<dbReference type="PROSITE" id="PS50096">
    <property type="entry name" value="IQ"/>
    <property type="match status" value="1"/>
</dbReference>
<dbReference type="Gene3D" id="1.20.5.190">
    <property type="match status" value="1"/>
</dbReference>
<keyword evidence="2" id="KW-1185">Reference proteome</keyword>
<name>A0A1R2ASS2_9CILI</name>
<protein>
    <submittedName>
        <fullName evidence="1">Uncharacterized protein</fullName>
    </submittedName>
</protein>
<proteinExistence type="predicted"/>
<dbReference type="InterPro" id="IPR000048">
    <property type="entry name" value="IQ_motif_EF-hand-BS"/>
</dbReference>
<dbReference type="InterPro" id="IPR011990">
    <property type="entry name" value="TPR-like_helical_dom_sf"/>
</dbReference>
<evidence type="ECO:0000313" key="2">
    <source>
        <dbReference type="Proteomes" id="UP000187209"/>
    </source>
</evidence>
<organism evidence="1 2">
    <name type="scientific">Stentor coeruleus</name>
    <dbReference type="NCBI Taxonomy" id="5963"/>
    <lineage>
        <taxon>Eukaryota</taxon>
        <taxon>Sar</taxon>
        <taxon>Alveolata</taxon>
        <taxon>Ciliophora</taxon>
        <taxon>Postciliodesmatophora</taxon>
        <taxon>Heterotrichea</taxon>
        <taxon>Heterotrichida</taxon>
        <taxon>Stentoridae</taxon>
        <taxon>Stentor</taxon>
    </lineage>
</organism>
<dbReference type="SMART" id="SM00015">
    <property type="entry name" value="IQ"/>
    <property type="match status" value="1"/>
</dbReference>